<dbReference type="HOGENOM" id="CLU_038570_0_0_9"/>
<name>N2A861_9FIRM</name>
<reference evidence="1 2" key="1">
    <citation type="journal article" date="2014" name="Genome Announc.">
        <title>Draft genome sequences of the altered schaedler flora, a defined bacterial community from gnotobiotic mice.</title>
        <authorList>
            <person name="Wannemuehler M.J."/>
            <person name="Overstreet A.M."/>
            <person name="Ward D.V."/>
            <person name="Phillips G.J."/>
        </authorList>
    </citation>
    <scope>NUCLEOTIDE SEQUENCE [LARGE SCALE GENOMIC DNA]</scope>
    <source>
        <strain evidence="1 2">ASF492</strain>
    </source>
</reference>
<dbReference type="AlphaFoldDB" id="N2A861"/>
<dbReference type="InterPro" id="IPR032719">
    <property type="entry name" value="WbsX"/>
</dbReference>
<dbReference type="Pfam" id="PF14307">
    <property type="entry name" value="Glyco_tran_WbsX"/>
    <property type="match status" value="1"/>
</dbReference>
<gene>
    <name evidence="1" type="ORF">C823_04928</name>
</gene>
<organism evidence="1 2">
    <name type="scientific">Eubacterium plexicaudatum ASF492</name>
    <dbReference type="NCBI Taxonomy" id="1235802"/>
    <lineage>
        <taxon>Bacteria</taxon>
        <taxon>Bacillati</taxon>
        <taxon>Bacillota</taxon>
        <taxon>Clostridia</taxon>
        <taxon>Eubacteriales</taxon>
        <taxon>Eubacteriaceae</taxon>
        <taxon>Eubacterium</taxon>
    </lineage>
</organism>
<dbReference type="STRING" id="1235802.C823_04928"/>
<sequence>MRYPVYESTYQPDKDYSEKQAQIRAVAFYLPQFHTFPENDAWWGKGFTEWSNTEKCAARFPGHYQPRRPHPDIGFYDLRSPKTMQRQIELARKHQLYGFCFYYYWFSGKTLMQRPLEIFLEHPEWKLHFCLCWANENFTRAWDGAEREILMKQEYRESDPRVFISGLKKYMQDPRYIRVGGKPVLLIYDMGSIPNLKKTIRKWREEAKRQGIGEIRIWMCRTYQNTAGRLGIEAQIDAEVEFPPHNMWWPVIRDTRHSCDEAKVFSYPKLVELVTARIGNEGKSDHGKRPLYRTCMMGWDNACRRQKGWTVYDGYSLKLFDRWLRAIVQEAGRKRAEQRLFFVNAWNEWGEGTYLEPDEKYGYANINTLSENICRGKKEEIR</sequence>
<keyword evidence="2" id="KW-1185">Reference proteome</keyword>
<dbReference type="CDD" id="cd11579">
    <property type="entry name" value="Glyco_tran_WbsX"/>
    <property type="match status" value="1"/>
</dbReference>
<proteinExistence type="predicted"/>
<dbReference type="PANTHER" id="PTHR41244:SF1">
    <property type="entry name" value="GLYCOSYLTRANSFERASE"/>
    <property type="match status" value="1"/>
</dbReference>
<dbReference type="PATRIC" id="fig|1235802.3.peg.5190"/>
<comment type="caution">
    <text evidence="1">The sequence shown here is derived from an EMBL/GenBank/DDBJ whole genome shotgun (WGS) entry which is preliminary data.</text>
</comment>
<dbReference type="EMBL" id="AQFT01000142">
    <property type="protein sequence ID" value="EMZ20514.1"/>
    <property type="molecule type" value="Genomic_DNA"/>
</dbReference>
<dbReference type="Proteomes" id="UP000012589">
    <property type="component" value="Unassembled WGS sequence"/>
</dbReference>
<evidence type="ECO:0000313" key="2">
    <source>
        <dbReference type="Proteomes" id="UP000012589"/>
    </source>
</evidence>
<dbReference type="Gene3D" id="3.20.20.80">
    <property type="entry name" value="Glycosidases"/>
    <property type="match status" value="1"/>
</dbReference>
<accession>N2A861</accession>
<dbReference type="PANTHER" id="PTHR41244">
    <property type="entry name" value="RHAMNAN SYNTHESIS F"/>
    <property type="match status" value="1"/>
</dbReference>
<protein>
    <submittedName>
        <fullName evidence="1">Uncharacterized protein</fullName>
    </submittedName>
</protein>
<dbReference type="eggNOG" id="COG3754">
    <property type="taxonomic scope" value="Bacteria"/>
</dbReference>
<evidence type="ECO:0000313" key="1">
    <source>
        <dbReference type="EMBL" id="EMZ20514.1"/>
    </source>
</evidence>